<proteinExistence type="predicted"/>
<accession>A0ABT8TMK1</accession>
<name>A0ABT8TMK1_9GAMM</name>
<reference evidence="3" key="1">
    <citation type="submission" date="2023-07" db="EMBL/GenBank/DDBJ databases">
        <title>Gilvimarinus algae sp. nov., isolated from the surface of Kelp.</title>
        <authorList>
            <person name="Sun Y.Y."/>
            <person name="Gong Y."/>
            <person name="Du Z.J."/>
        </authorList>
    </citation>
    <scope>NUCLEOTIDE SEQUENCE</scope>
    <source>
        <strain evidence="3">SDUM040014</strain>
    </source>
</reference>
<evidence type="ECO:0000313" key="3">
    <source>
        <dbReference type="EMBL" id="MDO3383622.1"/>
    </source>
</evidence>
<feature type="domain" description="Hemerythrin-like" evidence="2">
    <location>
        <begin position="14"/>
        <end position="141"/>
    </location>
</feature>
<evidence type="ECO:0000259" key="2">
    <source>
        <dbReference type="Pfam" id="PF01814"/>
    </source>
</evidence>
<comment type="caution">
    <text evidence="3">The sequence shown here is derived from an EMBL/GenBank/DDBJ whole genome shotgun (WGS) entry which is preliminary data.</text>
</comment>
<gene>
    <name evidence="3" type="ORF">QWI16_15680</name>
</gene>
<dbReference type="EMBL" id="JAULRT010000062">
    <property type="protein sequence ID" value="MDO3383622.1"/>
    <property type="molecule type" value="Genomic_DNA"/>
</dbReference>
<dbReference type="RefSeq" id="WP_302714522.1">
    <property type="nucleotide sequence ID" value="NZ_JAULRT010000062.1"/>
</dbReference>
<dbReference type="InterPro" id="IPR012312">
    <property type="entry name" value="Hemerythrin-like"/>
</dbReference>
<dbReference type="Proteomes" id="UP001168380">
    <property type="component" value="Unassembled WGS sequence"/>
</dbReference>
<dbReference type="Gene3D" id="1.20.120.520">
    <property type="entry name" value="nmb1532 protein domain like"/>
    <property type="match status" value="1"/>
</dbReference>
<sequence>MTFNTNPLFMGNAIAAIHKTLRAELFAVSALLSHPAAGIDEIISKLAEIRQLLNTHSHQEDSALESLLRDYDPAMANRMEDDHLKFGAQLQQLCAQASTAQALPEHRHCELIERLYLDWNRFVGEYLLHLDLEERVLLPALMRQLSPVESLACTLLMQAPPTRREWLGTGGAHAGRVAPSNGSLSLEMSR</sequence>
<keyword evidence="4" id="KW-1185">Reference proteome</keyword>
<dbReference type="Pfam" id="PF01814">
    <property type="entry name" value="Hemerythrin"/>
    <property type="match status" value="1"/>
</dbReference>
<feature type="compositionally biased region" description="Polar residues" evidence="1">
    <location>
        <begin position="180"/>
        <end position="190"/>
    </location>
</feature>
<feature type="region of interest" description="Disordered" evidence="1">
    <location>
        <begin position="169"/>
        <end position="190"/>
    </location>
</feature>
<evidence type="ECO:0000313" key="4">
    <source>
        <dbReference type="Proteomes" id="UP001168380"/>
    </source>
</evidence>
<organism evidence="3 4">
    <name type="scientific">Gilvimarinus algae</name>
    <dbReference type="NCBI Taxonomy" id="3058037"/>
    <lineage>
        <taxon>Bacteria</taxon>
        <taxon>Pseudomonadati</taxon>
        <taxon>Pseudomonadota</taxon>
        <taxon>Gammaproteobacteria</taxon>
        <taxon>Cellvibrionales</taxon>
        <taxon>Cellvibrionaceae</taxon>
        <taxon>Gilvimarinus</taxon>
    </lineage>
</organism>
<evidence type="ECO:0000256" key="1">
    <source>
        <dbReference type="SAM" id="MobiDB-lite"/>
    </source>
</evidence>
<protein>
    <submittedName>
        <fullName evidence="3">Hemerythrin domain-containing protein</fullName>
    </submittedName>
</protein>